<comment type="cofactor">
    <cofactor evidence="1">
        <name>Mg(2+)</name>
        <dbReference type="ChEBI" id="CHEBI:18420"/>
    </cofactor>
</comment>
<evidence type="ECO:0000313" key="6">
    <source>
        <dbReference type="Proteomes" id="UP000291144"/>
    </source>
</evidence>
<evidence type="ECO:0000256" key="2">
    <source>
        <dbReference type="ARBA" id="ARBA00022801"/>
    </source>
</evidence>
<evidence type="ECO:0000259" key="4">
    <source>
        <dbReference type="PROSITE" id="PS51462"/>
    </source>
</evidence>
<dbReference type="InterPro" id="IPR000086">
    <property type="entry name" value="NUDIX_hydrolase_dom"/>
</dbReference>
<accession>A0A4R0KYV3</accession>
<dbReference type="Proteomes" id="UP000291144">
    <property type="component" value="Unassembled WGS sequence"/>
</dbReference>
<protein>
    <submittedName>
        <fullName evidence="5">NUDIX domain-containing protein</fullName>
    </submittedName>
</protein>
<evidence type="ECO:0000256" key="1">
    <source>
        <dbReference type="ARBA" id="ARBA00001946"/>
    </source>
</evidence>
<dbReference type="Gene3D" id="3.90.79.10">
    <property type="entry name" value="Nucleoside Triphosphate Pyrophosphohydrolase"/>
    <property type="match status" value="1"/>
</dbReference>
<dbReference type="EMBL" id="SJKB01000001">
    <property type="protein sequence ID" value="TCC66301.1"/>
    <property type="molecule type" value="Genomic_DNA"/>
</dbReference>
<sequence length="173" mass="19176">MTTPKFILELREKIGHDLLWLTGITGVVLDDADQVLLVRRADTGRWSLVAGILEPGEQPAVGLLREIEEETAVEAAIDRLVSIESLPPSGYPNGDQVQFLDLCFRCRPLRGEARVNDDESLEVRWWPLDDLPPLARRELTMIQHALSPDPMPIFTTDRATGEAPTGGRAATAR</sequence>
<organism evidence="5 6">
    <name type="scientific">Kribbella pittospori</name>
    <dbReference type="NCBI Taxonomy" id="722689"/>
    <lineage>
        <taxon>Bacteria</taxon>
        <taxon>Bacillati</taxon>
        <taxon>Actinomycetota</taxon>
        <taxon>Actinomycetes</taxon>
        <taxon>Propionibacteriales</taxon>
        <taxon>Kribbellaceae</taxon>
        <taxon>Kribbella</taxon>
    </lineage>
</organism>
<keyword evidence="2" id="KW-0378">Hydrolase</keyword>
<dbReference type="CDD" id="cd18879">
    <property type="entry name" value="NUDIX_Hydrolase"/>
    <property type="match status" value="1"/>
</dbReference>
<dbReference type="SUPFAM" id="SSF55811">
    <property type="entry name" value="Nudix"/>
    <property type="match status" value="1"/>
</dbReference>
<dbReference type="Pfam" id="PF00293">
    <property type="entry name" value="NUDIX"/>
    <property type="match status" value="1"/>
</dbReference>
<keyword evidence="6" id="KW-1185">Reference proteome</keyword>
<dbReference type="InterPro" id="IPR015797">
    <property type="entry name" value="NUDIX_hydrolase-like_dom_sf"/>
</dbReference>
<gene>
    <name evidence="5" type="ORF">E0H73_05255</name>
</gene>
<dbReference type="PROSITE" id="PS51462">
    <property type="entry name" value="NUDIX"/>
    <property type="match status" value="1"/>
</dbReference>
<dbReference type="RefSeq" id="WP_131351960.1">
    <property type="nucleotide sequence ID" value="NZ_SJKB01000001.1"/>
</dbReference>
<reference evidence="5 6" key="1">
    <citation type="submission" date="2019-02" db="EMBL/GenBank/DDBJ databases">
        <title>Kribbella capetownensis sp. nov. and Kribbella speibonae sp. nov., isolated from soil.</title>
        <authorList>
            <person name="Curtis S.M."/>
            <person name="Norton I."/>
            <person name="Everest G.J."/>
            <person name="Meyers P.R."/>
        </authorList>
    </citation>
    <scope>NUCLEOTIDE SEQUENCE [LARGE SCALE GENOMIC DNA]</scope>
    <source>
        <strain evidence="5 6">NRRL B-24813</strain>
    </source>
</reference>
<feature type="domain" description="Nudix hydrolase" evidence="4">
    <location>
        <begin position="19"/>
        <end position="152"/>
    </location>
</feature>
<comment type="caution">
    <text evidence="5">The sequence shown here is derived from an EMBL/GenBank/DDBJ whole genome shotgun (WGS) entry which is preliminary data.</text>
</comment>
<dbReference type="GO" id="GO:0016787">
    <property type="term" value="F:hydrolase activity"/>
    <property type="evidence" value="ECO:0007669"/>
    <property type="project" value="UniProtKB-KW"/>
</dbReference>
<name>A0A4R0KYV3_9ACTN</name>
<feature type="region of interest" description="Disordered" evidence="3">
    <location>
        <begin position="150"/>
        <end position="173"/>
    </location>
</feature>
<dbReference type="OrthoDB" id="9814308at2"/>
<evidence type="ECO:0000313" key="5">
    <source>
        <dbReference type="EMBL" id="TCC66301.1"/>
    </source>
</evidence>
<evidence type="ECO:0000256" key="3">
    <source>
        <dbReference type="SAM" id="MobiDB-lite"/>
    </source>
</evidence>
<dbReference type="PANTHER" id="PTHR43046:SF16">
    <property type="entry name" value="ADP-RIBOSE PYROPHOSPHATASE YJHB-RELATED"/>
    <property type="match status" value="1"/>
</dbReference>
<dbReference type="PANTHER" id="PTHR43046">
    <property type="entry name" value="GDP-MANNOSE MANNOSYL HYDROLASE"/>
    <property type="match status" value="1"/>
</dbReference>
<dbReference type="AlphaFoldDB" id="A0A4R0KYV3"/>
<proteinExistence type="predicted"/>